<accession>A0AA43XQC9</accession>
<keyword evidence="3" id="KW-1185">Reference proteome</keyword>
<protein>
    <submittedName>
        <fullName evidence="2">Uncharacterized protein</fullName>
    </submittedName>
</protein>
<gene>
    <name evidence="2" type="ORF">ISALK_14650</name>
</gene>
<name>A0AA43XQC9_9CLOT</name>
<evidence type="ECO:0000256" key="1">
    <source>
        <dbReference type="SAM" id="MobiDB-lite"/>
    </source>
</evidence>
<evidence type="ECO:0000313" key="3">
    <source>
        <dbReference type="Proteomes" id="UP000449710"/>
    </source>
</evidence>
<feature type="region of interest" description="Disordered" evidence="1">
    <location>
        <begin position="30"/>
        <end position="49"/>
    </location>
</feature>
<sequence>MDKNNNELTYKHSNDNNTAKVLYIRDYLKKRESQQNTQEDPGLKTMGKTAENTAGNIQKKVTYLDEDRQKTLDLFAKVLHTMKKEGFQ</sequence>
<dbReference type="Proteomes" id="UP000449710">
    <property type="component" value="Unassembled WGS sequence"/>
</dbReference>
<comment type="caution">
    <text evidence="2">The sequence shown here is derived from an EMBL/GenBank/DDBJ whole genome shotgun (WGS) entry which is preliminary data.</text>
</comment>
<evidence type="ECO:0000313" key="2">
    <source>
        <dbReference type="EMBL" id="NBG89705.1"/>
    </source>
</evidence>
<reference evidence="2 3" key="1">
    <citation type="submission" date="2019-04" db="EMBL/GenBank/DDBJ databases">
        <title>Isachenkonia alkalipeptolytica gen. nov. sp. nov. a new anaerobic, alkiliphilic organothrophic bacterium capable to reduce synthesized ferrihydrite isolated from a soda lake.</title>
        <authorList>
            <person name="Toshchakov S.V."/>
            <person name="Zavarzina D.G."/>
            <person name="Zhilina T.N."/>
            <person name="Kostrikina N.A."/>
            <person name="Kublanov I.V."/>
        </authorList>
    </citation>
    <scope>NUCLEOTIDE SEQUENCE [LARGE SCALE GENOMIC DNA]</scope>
    <source>
        <strain evidence="2 3">Z-1701</strain>
    </source>
</reference>
<dbReference type="EMBL" id="SUMG01000050">
    <property type="protein sequence ID" value="NBG89705.1"/>
    <property type="molecule type" value="Genomic_DNA"/>
</dbReference>
<dbReference type="AlphaFoldDB" id="A0AA43XQC9"/>
<organism evidence="2 3">
    <name type="scientific">Isachenkonia alkalipeptolytica</name>
    <dbReference type="NCBI Taxonomy" id="2565777"/>
    <lineage>
        <taxon>Bacteria</taxon>
        <taxon>Bacillati</taxon>
        <taxon>Bacillota</taxon>
        <taxon>Clostridia</taxon>
        <taxon>Eubacteriales</taxon>
        <taxon>Clostridiaceae</taxon>
        <taxon>Isachenkonia</taxon>
    </lineage>
</organism>
<dbReference type="RefSeq" id="WP_160723648.1">
    <property type="nucleotide sequence ID" value="NZ_SUMG01000050.1"/>
</dbReference>
<proteinExistence type="predicted"/>